<dbReference type="InterPro" id="IPR019844">
    <property type="entry name" value="CSD_CS"/>
</dbReference>
<name>A0A1X0YAL6_9BACT</name>
<dbReference type="Proteomes" id="UP000193136">
    <property type="component" value="Unassembled WGS sequence"/>
</dbReference>
<dbReference type="GO" id="GO:0003676">
    <property type="term" value="F:nucleic acid binding"/>
    <property type="evidence" value="ECO:0007669"/>
    <property type="project" value="InterPro"/>
</dbReference>
<dbReference type="PROSITE" id="PS51857">
    <property type="entry name" value="CSD_2"/>
    <property type="match status" value="1"/>
</dbReference>
<feature type="domain" description="CSD" evidence="4">
    <location>
        <begin position="1"/>
        <end position="64"/>
    </location>
</feature>
<dbReference type="AlphaFoldDB" id="A0A1X0YAL6"/>
<dbReference type="CDD" id="cd04458">
    <property type="entry name" value="CSP_CDS"/>
    <property type="match status" value="1"/>
</dbReference>
<dbReference type="PIRSF" id="PIRSF002599">
    <property type="entry name" value="Cold_shock_A"/>
    <property type="match status" value="1"/>
</dbReference>
<evidence type="ECO:0000259" key="4">
    <source>
        <dbReference type="PROSITE" id="PS51857"/>
    </source>
</evidence>
<dbReference type="PRINTS" id="PR00050">
    <property type="entry name" value="COLDSHOCK"/>
</dbReference>
<dbReference type="InterPro" id="IPR012156">
    <property type="entry name" value="Cold_shock_CspA"/>
</dbReference>
<keyword evidence="2" id="KW-0963">Cytoplasm</keyword>
<comment type="subcellular location">
    <subcellularLocation>
        <location evidence="1 3">Cytoplasm</location>
    </subcellularLocation>
</comment>
<dbReference type="FunFam" id="2.40.50.140:FF:000006">
    <property type="entry name" value="Cold shock protein CspC"/>
    <property type="match status" value="1"/>
</dbReference>
<keyword evidence="6" id="KW-1185">Reference proteome</keyword>
<dbReference type="Gene3D" id="2.40.50.140">
    <property type="entry name" value="Nucleic acid-binding proteins"/>
    <property type="match status" value="1"/>
</dbReference>
<evidence type="ECO:0000256" key="2">
    <source>
        <dbReference type="ARBA" id="ARBA00022490"/>
    </source>
</evidence>
<dbReference type="InterPro" id="IPR012340">
    <property type="entry name" value="NA-bd_OB-fold"/>
</dbReference>
<dbReference type="InterPro" id="IPR002059">
    <property type="entry name" value="CSP_DNA-bd"/>
</dbReference>
<reference evidence="5 6" key="1">
    <citation type="submission" date="2017-03" db="EMBL/GenBank/DDBJ databases">
        <title>Genome sequence of Geothermobacter sp. EPR-M, Deep-Sea Iron Reducer.</title>
        <authorList>
            <person name="Tully B."/>
            <person name="Savalia P."/>
            <person name="Abuyen K."/>
            <person name="Baughan C."/>
            <person name="Romero E."/>
            <person name="Ronkowski C."/>
            <person name="Torres B."/>
            <person name="Tremblay J."/>
            <person name="Trujillo A."/>
            <person name="Tyler M."/>
            <person name="Perez-Rodriguez I."/>
            <person name="Amend J."/>
        </authorList>
    </citation>
    <scope>NUCLEOTIDE SEQUENCE [LARGE SCALE GENOMIC DNA]</scope>
    <source>
        <strain evidence="5 6">EPR-M</strain>
    </source>
</reference>
<dbReference type="InterPro" id="IPR011129">
    <property type="entry name" value="CSD"/>
</dbReference>
<dbReference type="STRING" id="1969733.B5V00_05215"/>
<accession>A0A1X0YAL6</accession>
<evidence type="ECO:0000256" key="3">
    <source>
        <dbReference type="RuleBase" id="RU000408"/>
    </source>
</evidence>
<organism evidence="5 6">
    <name type="scientific">Geothermobacter hydrogeniphilus</name>
    <dbReference type="NCBI Taxonomy" id="1969733"/>
    <lineage>
        <taxon>Bacteria</taxon>
        <taxon>Pseudomonadati</taxon>
        <taxon>Thermodesulfobacteriota</taxon>
        <taxon>Desulfuromonadia</taxon>
        <taxon>Desulfuromonadales</taxon>
        <taxon>Geothermobacteraceae</taxon>
        <taxon>Geothermobacter</taxon>
    </lineage>
</organism>
<dbReference type="PROSITE" id="PS00352">
    <property type="entry name" value="CSD_1"/>
    <property type="match status" value="1"/>
</dbReference>
<dbReference type="InterPro" id="IPR050181">
    <property type="entry name" value="Cold_shock_domain"/>
</dbReference>
<evidence type="ECO:0000313" key="5">
    <source>
        <dbReference type="EMBL" id="ORJ62218.1"/>
    </source>
</evidence>
<dbReference type="GO" id="GO:0005829">
    <property type="term" value="C:cytosol"/>
    <property type="evidence" value="ECO:0007669"/>
    <property type="project" value="UniProtKB-ARBA"/>
</dbReference>
<dbReference type="Pfam" id="PF00313">
    <property type="entry name" value="CSD"/>
    <property type="match status" value="1"/>
</dbReference>
<evidence type="ECO:0000313" key="6">
    <source>
        <dbReference type="Proteomes" id="UP000193136"/>
    </source>
</evidence>
<proteinExistence type="predicted"/>
<evidence type="ECO:0000256" key="1">
    <source>
        <dbReference type="ARBA" id="ARBA00004496"/>
    </source>
</evidence>
<dbReference type="EMBL" id="NAAD01000004">
    <property type="protein sequence ID" value="ORJ62218.1"/>
    <property type="molecule type" value="Genomic_DNA"/>
</dbReference>
<protein>
    <submittedName>
        <fullName evidence="5">Cold-shock protein</fullName>
    </submittedName>
</protein>
<dbReference type="SUPFAM" id="SSF50249">
    <property type="entry name" value="Nucleic acid-binding proteins"/>
    <property type="match status" value="1"/>
</dbReference>
<dbReference type="OrthoDB" id="9800919at2"/>
<dbReference type="SMART" id="SM00357">
    <property type="entry name" value="CSP"/>
    <property type="match status" value="1"/>
</dbReference>
<dbReference type="PANTHER" id="PTHR11544">
    <property type="entry name" value="COLD SHOCK DOMAIN CONTAINING PROTEINS"/>
    <property type="match status" value="1"/>
</dbReference>
<comment type="caution">
    <text evidence="5">The sequence shown here is derived from an EMBL/GenBank/DDBJ whole genome shotgun (WGS) entry which is preliminary data.</text>
</comment>
<gene>
    <name evidence="5" type="ORF">B5V00_05215</name>
</gene>
<sequence>MQGTVKWFNNTKGFGFIEQEGGPDIFVHFSAIQMDGYRTLNEGDIVSFEMIDGPKGLQAQNVTIS</sequence>